<gene>
    <name evidence="1" type="ORF">EA473_20705</name>
</gene>
<dbReference type="AlphaFoldDB" id="A0A3N6LMT4"/>
<reference evidence="1 2" key="1">
    <citation type="submission" date="2018-10" db="EMBL/GenBank/DDBJ databases">
        <title>Natrarchaeobius chitinivorans gen. nov., sp. nov., and Natrarchaeobius haloalkaliphilus sp. nov., alkaliphilic, chitin-utilizing haloarchaea from hypersaline alkaline lakes.</title>
        <authorList>
            <person name="Sorokin D.Y."/>
            <person name="Elcheninov A.G."/>
            <person name="Kostrikina N.A."/>
            <person name="Bale N.J."/>
            <person name="Sinninghe Damste J.S."/>
            <person name="Khijniak T.V."/>
            <person name="Kublanov I.V."/>
            <person name="Toshchakov S.V."/>
        </authorList>
    </citation>
    <scope>NUCLEOTIDE SEQUENCE [LARGE SCALE GENOMIC DNA]</scope>
    <source>
        <strain evidence="1 2">AArcht4T</strain>
    </source>
</reference>
<evidence type="ECO:0000313" key="1">
    <source>
        <dbReference type="EMBL" id="RQG90573.1"/>
    </source>
</evidence>
<name>A0A3N6LMT4_NATCH</name>
<protein>
    <submittedName>
        <fullName evidence="1">Uncharacterized protein</fullName>
    </submittedName>
</protein>
<evidence type="ECO:0000313" key="2">
    <source>
        <dbReference type="Proteomes" id="UP000282323"/>
    </source>
</evidence>
<keyword evidence="2" id="KW-1185">Reference proteome</keyword>
<proteinExistence type="predicted"/>
<comment type="caution">
    <text evidence="1">The sequence shown here is derived from an EMBL/GenBank/DDBJ whole genome shotgun (WGS) entry which is preliminary data.</text>
</comment>
<sequence length="74" mass="7931">MFGVLFLVLPIVGAYAVYVDAVDRGTDGPVWWGISTLAVGYGVGPIVMGLFLVLYLLGHFLEDQLSARRADSTA</sequence>
<accession>A0A3N6LMT4</accession>
<dbReference type="Proteomes" id="UP000282323">
    <property type="component" value="Unassembled WGS sequence"/>
</dbReference>
<dbReference type="EMBL" id="REGA01000026">
    <property type="protein sequence ID" value="RQG90573.1"/>
    <property type="molecule type" value="Genomic_DNA"/>
</dbReference>
<organism evidence="1 2">
    <name type="scientific">Natrarchaeobius chitinivorans</name>
    <dbReference type="NCBI Taxonomy" id="1679083"/>
    <lineage>
        <taxon>Archaea</taxon>
        <taxon>Methanobacteriati</taxon>
        <taxon>Methanobacteriota</taxon>
        <taxon>Stenosarchaea group</taxon>
        <taxon>Halobacteria</taxon>
        <taxon>Halobacteriales</taxon>
        <taxon>Natrialbaceae</taxon>
        <taxon>Natrarchaeobius</taxon>
    </lineage>
</organism>
<dbReference type="RefSeq" id="WP_124197453.1">
    <property type="nucleotide sequence ID" value="NZ_REGA01000026.1"/>
</dbReference>